<dbReference type="OrthoDB" id="6022562at2759"/>
<dbReference type="GeneID" id="105902586"/>
<dbReference type="KEGG" id="char:105902586"/>
<evidence type="ECO:0000256" key="1">
    <source>
        <dbReference type="SAM" id="MobiDB-lite"/>
    </source>
</evidence>
<dbReference type="Proteomes" id="UP000515152">
    <property type="component" value="Chromosome 16"/>
</dbReference>
<feature type="compositionally biased region" description="Basic and acidic residues" evidence="1">
    <location>
        <begin position="126"/>
        <end position="135"/>
    </location>
</feature>
<feature type="region of interest" description="Disordered" evidence="1">
    <location>
        <begin position="122"/>
        <end position="218"/>
    </location>
</feature>
<sequence>MPLDKTDGLLCKLNVKLDTFLKRNAERDVYERIRAYEPCIVVSDSINKVFMHVVLSDDSIYLTEYPPRTIRQAVCFRDIVDVELVNDFPDFLSGQERERSQHIRIVYTTTKHAGKKGLRLRGWRATKAESPRDPTEGIGGVLLSTNSAPPEEMHWRITSSSRLGVHEEDSPSLRKLRSASCPNPDTLGLPPLPRASHSAASSPPPFSSQGGAGGRLGPVQATLGRATLLGRLLKMEGEEGVGMDREREAELHLYAVSLTSRIYLHLQSSWSSYVIRSTLMLDPFYKRRCSISPSSPQKYYKISWERTAHLFHQLSGELLHEDLGLESLYLLLQELNTAAHRCVTIKKLFWRSSDLCPFLVKTLTSTLREADTGVHTTDRLLLCTLIVQTLGLMFREMEVEPARLSMLTANQGALTASLLLALVCHPDLQFPPHDSDSDEMEHSPNTHVELQILQAEYLAAAAALFFEIIVVCQEASRTPSLEHFLTVGWVFRTLKPQPSTMHFVGYQTHQVVLVLSGSQPVMSPSQVVLLYQRCRVLLACLQYSSTLSKFIRSEFREEFRYYVKASGSVKKLPPSYPISQPAQRLLSQLLSLVLCQS</sequence>
<dbReference type="AlphaFoldDB" id="A0A6P3VZZ3"/>
<evidence type="ECO:0000313" key="2">
    <source>
        <dbReference type="Proteomes" id="UP000515152"/>
    </source>
</evidence>
<dbReference type="PANTHER" id="PTHR35354">
    <property type="entry name" value="RGD1561648"/>
    <property type="match status" value="1"/>
</dbReference>
<reference evidence="3" key="1">
    <citation type="submission" date="2025-08" db="UniProtKB">
        <authorList>
            <consortium name="RefSeq"/>
        </authorList>
    </citation>
    <scope>IDENTIFICATION</scope>
</reference>
<dbReference type="Pfam" id="PF15087">
    <property type="entry name" value="DUF4551"/>
    <property type="match status" value="1"/>
</dbReference>
<gene>
    <name evidence="3" type="primary">c16h12orf56</name>
</gene>
<accession>A0A6P3VZZ3</accession>
<name>A0A6P3VZZ3_CLUHA</name>
<proteinExistence type="predicted"/>
<dbReference type="PANTHER" id="PTHR35354:SF1">
    <property type="entry name" value="RGD1561648"/>
    <property type="match status" value="1"/>
</dbReference>
<evidence type="ECO:0000313" key="3">
    <source>
        <dbReference type="RefSeq" id="XP_012685681.2"/>
    </source>
</evidence>
<dbReference type="CTD" id="105902586"/>
<dbReference type="InterPro" id="IPR027878">
    <property type="entry name" value="DUF4551"/>
</dbReference>
<organism evidence="2 3">
    <name type="scientific">Clupea harengus</name>
    <name type="common">Atlantic herring</name>
    <dbReference type="NCBI Taxonomy" id="7950"/>
    <lineage>
        <taxon>Eukaryota</taxon>
        <taxon>Metazoa</taxon>
        <taxon>Chordata</taxon>
        <taxon>Craniata</taxon>
        <taxon>Vertebrata</taxon>
        <taxon>Euteleostomi</taxon>
        <taxon>Actinopterygii</taxon>
        <taxon>Neopterygii</taxon>
        <taxon>Teleostei</taxon>
        <taxon>Clupei</taxon>
        <taxon>Clupeiformes</taxon>
        <taxon>Clupeoidei</taxon>
        <taxon>Clupeidae</taxon>
        <taxon>Clupea</taxon>
    </lineage>
</organism>
<keyword evidence="2" id="KW-1185">Reference proteome</keyword>
<dbReference type="RefSeq" id="XP_012685681.2">
    <property type="nucleotide sequence ID" value="XM_012830227.2"/>
</dbReference>
<protein>
    <submittedName>
        <fullName evidence="3">Uncharacterized protein C12orf56 homolog</fullName>
    </submittedName>
</protein>